<dbReference type="Pfam" id="PF05362">
    <property type="entry name" value="Lon_C"/>
    <property type="match status" value="1"/>
</dbReference>
<dbReference type="Pfam" id="PF22667">
    <property type="entry name" value="Lon_lid"/>
    <property type="match status" value="1"/>
</dbReference>
<dbReference type="Pfam" id="PF00004">
    <property type="entry name" value="AAA"/>
    <property type="match status" value="1"/>
</dbReference>
<dbReference type="GO" id="GO:0016887">
    <property type="term" value="F:ATP hydrolysis activity"/>
    <property type="evidence" value="ECO:0007669"/>
    <property type="project" value="UniProtKB-UniRule"/>
</dbReference>
<dbReference type="GO" id="GO:0005737">
    <property type="term" value="C:cytoplasm"/>
    <property type="evidence" value="ECO:0007669"/>
    <property type="project" value="UniProtKB-SubCell"/>
</dbReference>
<comment type="induction">
    <text evidence="9">By heat shock.</text>
</comment>
<dbReference type="CDD" id="cd19500">
    <property type="entry name" value="RecA-like_Lon"/>
    <property type="match status" value="1"/>
</dbReference>
<dbReference type="EMBL" id="DXCQ01000023">
    <property type="protein sequence ID" value="HIY96475.1"/>
    <property type="molecule type" value="Genomic_DNA"/>
</dbReference>
<dbReference type="SMART" id="SM00464">
    <property type="entry name" value="LON"/>
    <property type="match status" value="1"/>
</dbReference>
<dbReference type="InterPro" id="IPR027543">
    <property type="entry name" value="Lon_bac"/>
</dbReference>
<comment type="subunit">
    <text evidence="9 10">Homohexamer. Organized in a ring with a central cavity.</text>
</comment>
<dbReference type="InterPro" id="IPR004815">
    <property type="entry name" value="Lon_bac/euk-typ"/>
</dbReference>
<keyword evidence="2 9" id="KW-0963">Cytoplasm</keyword>
<comment type="catalytic activity">
    <reaction evidence="9 10 13">
        <text>Hydrolysis of proteins in presence of ATP.</text>
        <dbReference type="EC" id="3.4.21.53"/>
    </reaction>
</comment>
<dbReference type="NCBIfam" id="TIGR00763">
    <property type="entry name" value="lon"/>
    <property type="match status" value="1"/>
</dbReference>
<dbReference type="GO" id="GO:0034605">
    <property type="term" value="P:cellular response to heat"/>
    <property type="evidence" value="ECO:0007669"/>
    <property type="project" value="UniProtKB-UniRule"/>
</dbReference>
<evidence type="ECO:0000256" key="4">
    <source>
        <dbReference type="ARBA" id="ARBA00022741"/>
    </source>
</evidence>
<evidence type="ECO:0000256" key="8">
    <source>
        <dbReference type="ARBA" id="ARBA00023016"/>
    </source>
</evidence>
<dbReference type="FunFam" id="3.40.50.300:FF:000382">
    <property type="entry name" value="Lon protease homolog 2, peroxisomal"/>
    <property type="match status" value="1"/>
</dbReference>
<keyword evidence="7 9" id="KW-0067">ATP-binding</keyword>
<evidence type="ECO:0000259" key="15">
    <source>
        <dbReference type="PROSITE" id="PS51786"/>
    </source>
</evidence>
<evidence type="ECO:0000256" key="6">
    <source>
        <dbReference type="ARBA" id="ARBA00022825"/>
    </source>
</evidence>
<dbReference type="Gene3D" id="3.30.230.10">
    <property type="match status" value="1"/>
</dbReference>
<dbReference type="InterPro" id="IPR003593">
    <property type="entry name" value="AAA+_ATPase"/>
</dbReference>
<feature type="domain" description="Lon N-terminal" evidence="16">
    <location>
        <begin position="10"/>
        <end position="203"/>
    </location>
</feature>
<dbReference type="PRINTS" id="PR00830">
    <property type="entry name" value="ENDOLAPTASE"/>
</dbReference>
<dbReference type="PROSITE" id="PS51787">
    <property type="entry name" value="LON_N"/>
    <property type="match status" value="1"/>
</dbReference>
<evidence type="ECO:0000256" key="3">
    <source>
        <dbReference type="ARBA" id="ARBA00022670"/>
    </source>
</evidence>
<evidence type="ECO:0000256" key="7">
    <source>
        <dbReference type="ARBA" id="ARBA00022840"/>
    </source>
</evidence>
<dbReference type="GO" id="GO:0004252">
    <property type="term" value="F:serine-type endopeptidase activity"/>
    <property type="evidence" value="ECO:0007669"/>
    <property type="project" value="UniProtKB-UniRule"/>
</dbReference>
<dbReference type="SUPFAM" id="SSF88697">
    <property type="entry name" value="PUA domain-like"/>
    <property type="match status" value="1"/>
</dbReference>
<dbReference type="SMART" id="SM00382">
    <property type="entry name" value="AAA"/>
    <property type="match status" value="1"/>
</dbReference>
<evidence type="ECO:0000256" key="11">
    <source>
        <dbReference type="PIRSR" id="PIRSR001174-1"/>
    </source>
</evidence>
<evidence type="ECO:0000256" key="13">
    <source>
        <dbReference type="PROSITE-ProRule" id="PRU01122"/>
    </source>
</evidence>
<evidence type="ECO:0000313" key="17">
    <source>
        <dbReference type="EMBL" id="HIY96475.1"/>
    </source>
</evidence>
<dbReference type="InterPro" id="IPR003111">
    <property type="entry name" value="Lon_prtase_N"/>
</dbReference>
<dbReference type="EC" id="3.4.21.53" evidence="9 10"/>
<dbReference type="InterPro" id="IPR046336">
    <property type="entry name" value="Lon_prtase_N_sf"/>
</dbReference>
<protein>
    <recommendedName>
        <fullName evidence="9 10">Lon protease</fullName>
        <ecNumber evidence="9 10">3.4.21.53</ecNumber>
    </recommendedName>
    <alternativeName>
        <fullName evidence="9">ATP-dependent protease La</fullName>
    </alternativeName>
</protein>
<dbReference type="InterPro" id="IPR020568">
    <property type="entry name" value="Ribosomal_Su5_D2-typ_SF"/>
</dbReference>
<dbReference type="GO" id="GO:0006515">
    <property type="term" value="P:protein quality control for misfolded or incompletely synthesized proteins"/>
    <property type="evidence" value="ECO:0007669"/>
    <property type="project" value="UniProtKB-UniRule"/>
</dbReference>
<dbReference type="Proteomes" id="UP000886750">
    <property type="component" value="Unassembled WGS sequence"/>
</dbReference>
<dbReference type="GO" id="GO:0043565">
    <property type="term" value="F:sequence-specific DNA binding"/>
    <property type="evidence" value="ECO:0007669"/>
    <property type="project" value="UniProtKB-UniRule"/>
</dbReference>
<evidence type="ECO:0000259" key="16">
    <source>
        <dbReference type="PROSITE" id="PS51787"/>
    </source>
</evidence>
<dbReference type="Gene3D" id="1.10.8.60">
    <property type="match status" value="1"/>
</dbReference>
<dbReference type="GO" id="GO:0005524">
    <property type="term" value="F:ATP binding"/>
    <property type="evidence" value="ECO:0007669"/>
    <property type="project" value="UniProtKB-UniRule"/>
</dbReference>
<dbReference type="InterPro" id="IPR003959">
    <property type="entry name" value="ATPase_AAA_core"/>
</dbReference>
<feature type="active site" evidence="9 11">
    <location>
        <position position="720"/>
    </location>
</feature>
<organism evidence="17 18">
    <name type="scientific">Candidatus Borkfalkia excrementigallinarum</name>
    <dbReference type="NCBI Taxonomy" id="2838506"/>
    <lineage>
        <taxon>Bacteria</taxon>
        <taxon>Bacillati</taxon>
        <taxon>Bacillota</taxon>
        <taxon>Clostridia</taxon>
        <taxon>Christensenellales</taxon>
        <taxon>Christensenellaceae</taxon>
        <taxon>Candidatus Borkfalkia</taxon>
    </lineage>
</organism>
<feature type="domain" description="Lon proteolytic" evidence="15">
    <location>
        <begin position="590"/>
        <end position="771"/>
    </location>
</feature>
<dbReference type="Gene3D" id="1.20.58.1480">
    <property type="match status" value="1"/>
</dbReference>
<dbReference type="PROSITE" id="PS51786">
    <property type="entry name" value="LON_PROTEOLYTIC"/>
    <property type="match status" value="1"/>
</dbReference>
<dbReference type="Gene3D" id="1.20.5.5270">
    <property type="match status" value="1"/>
</dbReference>
<keyword evidence="8 9" id="KW-0346">Stress response</keyword>
<reference evidence="17" key="2">
    <citation type="submission" date="2021-04" db="EMBL/GenBank/DDBJ databases">
        <authorList>
            <person name="Gilroy R."/>
        </authorList>
    </citation>
    <scope>NUCLEOTIDE SEQUENCE</scope>
    <source>
        <strain evidence="17">1345</strain>
    </source>
</reference>
<feature type="active site" evidence="9 11">
    <location>
        <position position="677"/>
    </location>
</feature>
<dbReference type="InterPro" id="IPR008269">
    <property type="entry name" value="Lon_proteolytic"/>
</dbReference>
<dbReference type="Pfam" id="PF02190">
    <property type="entry name" value="LON_substr_bdg"/>
    <property type="match status" value="1"/>
</dbReference>
<feature type="binding site" evidence="9 12">
    <location>
        <begin position="352"/>
        <end position="359"/>
    </location>
    <ligand>
        <name>ATP</name>
        <dbReference type="ChEBI" id="CHEBI:30616"/>
    </ligand>
</feature>
<dbReference type="PANTHER" id="PTHR10046">
    <property type="entry name" value="ATP DEPENDENT LON PROTEASE FAMILY MEMBER"/>
    <property type="match status" value="1"/>
</dbReference>
<dbReference type="SUPFAM" id="SSF52540">
    <property type="entry name" value="P-loop containing nucleoside triphosphate hydrolases"/>
    <property type="match status" value="1"/>
</dbReference>
<dbReference type="InterPro" id="IPR027065">
    <property type="entry name" value="Lon_Prtase"/>
</dbReference>
<dbReference type="Gene3D" id="2.30.130.40">
    <property type="entry name" value="LON domain-like"/>
    <property type="match status" value="1"/>
</dbReference>
<keyword evidence="5 9" id="KW-0378">Hydrolase</keyword>
<reference evidence="17" key="1">
    <citation type="journal article" date="2021" name="PeerJ">
        <title>Extensive microbial diversity within the chicken gut microbiome revealed by metagenomics and culture.</title>
        <authorList>
            <person name="Gilroy R."/>
            <person name="Ravi A."/>
            <person name="Getino M."/>
            <person name="Pursley I."/>
            <person name="Horton D.L."/>
            <person name="Alikhan N.F."/>
            <person name="Baker D."/>
            <person name="Gharbi K."/>
            <person name="Hall N."/>
            <person name="Watson M."/>
            <person name="Adriaenssens E.M."/>
            <person name="Foster-Nyarko E."/>
            <person name="Jarju S."/>
            <person name="Secka A."/>
            <person name="Antonio M."/>
            <person name="Oren A."/>
            <person name="Chaudhuri R.R."/>
            <person name="La Ragione R."/>
            <person name="Hildebrand F."/>
            <person name="Pallen M.J."/>
        </authorList>
    </citation>
    <scope>NUCLEOTIDE SEQUENCE</scope>
    <source>
        <strain evidence="17">1345</strain>
    </source>
</reference>
<dbReference type="PIRSF" id="PIRSF001174">
    <property type="entry name" value="Lon_proteas"/>
    <property type="match status" value="1"/>
</dbReference>
<dbReference type="SUPFAM" id="SSF54211">
    <property type="entry name" value="Ribosomal protein S5 domain 2-like"/>
    <property type="match status" value="1"/>
</dbReference>
<dbReference type="GO" id="GO:0004176">
    <property type="term" value="F:ATP-dependent peptidase activity"/>
    <property type="evidence" value="ECO:0007669"/>
    <property type="project" value="UniProtKB-UniRule"/>
</dbReference>
<dbReference type="Gene3D" id="3.40.50.300">
    <property type="entry name" value="P-loop containing nucleotide triphosphate hydrolases"/>
    <property type="match status" value="1"/>
</dbReference>
<dbReference type="InterPro" id="IPR015947">
    <property type="entry name" value="PUA-like_sf"/>
</dbReference>
<keyword evidence="4 9" id="KW-0547">Nucleotide-binding</keyword>
<evidence type="ECO:0000256" key="12">
    <source>
        <dbReference type="PIRSR" id="PIRSR001174-2"/>
    </source>
</evidence>
<keyword evidence="6 9" id="KW-0720">Serine protease</keyword>
<dbReference type="FunFam" id="1.20.5.5270:FF:000002">
    <property type="entry name" value="Lon protease homolog"/>
    <property type="match status" value="1"/>
</dbReference>
<gene>
    <name evidence="9 17" type="primary">lon</name>
    <name evidence="17" type="ORF">H9729_02190</name>
</gene>
<comment type="similarity">
    <text evidence="9 10 13 14">Belongs to the peptidase S16 family.</text>
</comment>
<dbReference type="InterPro" id="IPR027417">
    <property type="entry name" value="P-loop_NTPase"/>
</dbReference>
<comment type="function">
    <text evidence="9">ATP-dependent serine protease that mediates the selective degradation of mutant and abnormal proteins as well as certain short-lived regulatory proteins. Required for cellular homeostasis and for survival from DNA damage and developmental changes induced by stress. Degrades polypeptides processively to yield small peptide fragments that are 5 to 10 amino acids long. Binds to DNA in a double-stranded, site-specific manner.</text>
</comment>
<evidence type="ECO:0000256" key="10">
    <source>
        <dbReference type="PIRNR" id="PIRNR001174"/>
    </source>
</evidence>
<dbReference type="PROSITE" id="PS01046">
    <property type="entry name" value="LON_SER"/>
    <property type="match status" value="1"/>
</dbReference>
<dbReference type="InterPro" id="IPR008268">
    <property type="entry name" value="Peptidase_S16_AS"/>
</dbReference>
<keyword evidence="3 9" id="KW-0645">Protease</keyword>
<dbReference type="AlphaFoldDB" id="A0A9D1ZVC8"/>
<sequence>MPRTKKIFNYPLVALRGKVIFPATAGSFDAGRLISLTAISKASEREMTLFVSYQRDAAKDDILPQDVCEVGTVVKITQIAKLPSNNLRVSVQGMYRAKAKEIYEEEGCFYANVSELKAVHGDPVLEEAYMRTAQDVLRDIAASDPRFAKEGVSALEGFSVPEEFVGNALLYLHIKDDVRQQLLETVNVVEQLKLFEQCLNDELEIAKLERKISATVRRNIDKNQKEYFLREQLKAIHTELGDDENERDTLSEQIKAKHMPAEIEEKALKELARTDKMPPSSPEYTVIRNYLDWLIDLPWAEETQDTESLAEAQKILDEDHYGLEKVKSRITEYLAVLQLTKSMNAPILCFVGPPGVGKTSIAKSVARALGRKFVRMSLGGVKDEAEIRGHRRTYVGAIPGRIIYAMKQAGSINPVFLLDEIDKVSSDMRGDPASALLEVLDPEQNATFRDRFLEVPYDLSKVLFITTANTVETIPEPLLDRMELIELNGYTLDEKKEIAKRYLLPKKMKENGLPEGLLELTDDALVEIIEGYTMEAGVRNLERQIGSVCRKIAVKYAENRDLEKQAVSADKVEELLGVKRYSRELAQLDDDEVGAATGLAWTSVGGTTLTIEVSAMPGKGEILLTGKLGDVMKESARAAISYIRAHADRYGIDPEAFENTDIHIHVPEGATPKDGPSAGITMATAILSAFTHKAVRKDIAMTGEITLRGKVLPIGGLKEKALAAHRAGIKNIIIPKDNERDEADIPAGVREEMNFIPASEVDTVFRSAIEGL</sequence>
<evidence type="ECO:0000313" key="18">
    <source>
        <dbReference type="Proteomes" id="UP000886750"/>
    </source>
</evidence>
<name>A0A9D1ZVC8_9FIRM</name>
<evidence type="ECO:0000256" key="14">
    <source>
        <dbReference type="RuleBase" id="RU000591"/>
    </source>
</evidence>
<accession>A0A9D1ZVC8</accession>
<evidence type="ECO:0000256" key="5">
    <source>
        <dbReference type="ARBA" id="ARBA00022801"/>
    </source>
</evidence>
<dbReference type="InterPro" id="IPR054594">
    <property type="entry name" value="Lon_lid"/>
</dbReference>
<evidence type="ECO:0000256" key="1">
    <source>
        <dbReference type="ARBA" id="ARBA00004496"/>
    </source>
</evidence>
<proteinExistence type="evidence at transcript level"/>
<comment type="caution">
    <text evidence="17">The sequence shown here is derived from an EMBL/GenBank/DDBJ whole genome shotgun (WGS) entry which is preliminary data.</text>
</comment>
<comment type="subcellular location">
    <subcellularLocation>
        <location evidence="1 9 10">Cytoplasm</location>
    </subcellularLocation>
</comment>
<dbReference type="HAMAP" id="MF_01973">
    <property type="entry name" value="lon_bact"/>
    <property type="match status" value="1"/>
</dbReference>
<evidence type="ECO:0000256" key="9">
    <source>
        <dbReference type="HAMAP-Rule" id="MF_01973"/>
    </source>
</evidence>
<dbReference type="InterPro" id="IPR014721">
    <property type="entry name" value="Ribsml_uS5_D2-typ_fold_subgr"/>
</dbReference>
<evidence type="ECO:0000256" key="2">
    <source>
        <dbReference type="ARBA" id="ARBA00022490"/>
    </source>
</evidence>